<evidence type="ECO:0000313" key="3">
    <source>
        <dbReference type="Proteomes" id="UP000016016"/>
    </source>
</evidence>
<reference evidence="2 3" key="1">
    <citation type="submission" date="2010-09" db="EMBL/GenBank/DDBJ databases">
        <authorList>
            <person name="Harkins D.M."/>
            <person name="Madupu R."/>
            <person name="Durkin A.S."/>
            <person name="Torralba M."/>
            <person name="Methe B."/>
            <person name="Sutton G.G."/>
            <person name="Nelson K.E."/>
        </authorList>
    </citation>
    <scope>NUCLEOTIDE SEQUENCE [LARGE SCALE GENOMIC DNA]</scope>
    <source>
        <strain evidence="2 3">CRIS 21A-A</strain>
    </source>
</reference>
<feature type="domain" description="MobA/VirD2-like nuclease" evidence="1">
    <location>
        <begin position="27"/>
        <end position="151"/>
    </location>
</feature>
<gene>
    <name evidence="2" type="ORF">HMPREF9018_0472</name>
</gene>
<evidence type="ECO:0000313" key="2">
    <source>
        <dbReference type="EMBL" id="EFN91431.1"/>
    </source>
</evidence>
<dbReference type="AlphaFoldDB" id="E1GV83"/>
<dbReference type="NCBIfam" id="NF041325">
    <property type="entry name" value="Bacteroid_MobB"/>
    <property type="match status" value="1"/>
</dbReference>
<dbReference type="Pfam" id="PF03432">
    <property type="entry name" value="Relaxase"/>
    <property type="match status" value="1"/>
</dbReference>
<dbReference type="Proteomes" id="UP000016016">
    <property type="component" value="Unassembled WGS sequence"/>
</dbReference>
<organism evidence="2 3">
    <name type="scientific">Prevotella amnii CRIS 21A-A</name>
    <dbReference type="NCBI Taxonomy" id="679191"/>
    <lineage>
        <taxon>Bacteria</taxon>
        <taxon>Pseudomonadati</taxon>
        <taxon>Bacteroidota</taxon>
        <taxon>Bacteroidia</taxon>
        <taxon>Bacteroidales</taxon>
        <taxon>Prevotellaceae</taxon>
        <taxon>Prevotella</taxon>
    </lineage>
</organism>
<evidence type="ECO:0000259" key="1">
    <source>
        <dbReference type="Pfam" id="PF03432"/>
    </source>
</evidence>
<comment type="caution">
    <text evidence="2">The sequence shown here is derived from an EMBL/GenBank/DDBJ whole genome shotgun (WGS) entry which is preliminary data.</text>
</comment>
<protein>
    <submittedName>
        <fullName evidence="2">Relaxase/mobilization nuclease domain protein</fullName>
    </submittedName>
</protein>
<accession>E1GV83</accession>
<dbReference type="InterPro" id="IPR005094">
    <property type="entry name" value="Endonuclease_MobA/VirD2"/>
</dbReference>
<sequence>MIVKISATENLGGAIGYNFKKVEKGEASILLATELYQDKEGTYTMEDVLADMEALIPKNCRTKKMVFHCSLNPHPDEKLSDEQLTQIAKEYMEELGYGKQPYIVFKHNDIAREHIHIVSLRVDSKGRKINDKYEGRRSKKITDALEKKYNLIPSSKVSEKPTTETPKVDVMQGNIKEQVANTVRSAMKHYSFCSLGELNAILSRYNLAVEEVKTEYRGKQYDGLVYVPTDDKGNKVSTPIHASDIGRGVGYTAVQNRMQRSKQAIKPLIPTIRNKVLQAMRTSPQTEKELRSRLEEQVLRVVIRKNESRRIYGITFIDDNEGIALNGSRLGKGYSANVFNAYLSNPTHNPFLDEALYGSPSERLEQTTTNESLHLNTEECDNLVDELIEDMVDGSFTSTGNDDWKEAAWQRKLRRQSKVNLRRRKH</sequence>
<name>E1GV83_9BACT</name>
<dbReference type="EMBL" id="ADFQ01000044">
    <property type="protein sequence ID" value="EFN91431.1"/>
    <property type="molecule type" value="Genomic_DNA"/>
</dbReference>
<dbReference type="RefSeq" id="WP_008448459.1">
    <property type="nucleotide sequence ID" value="NZ_ADFQ01000044.1"/>
</dbReference>
<dbReference type="eggNOG" id="COG3843">
    <property type="taxonomic scope" value="Bacteria"/>
</dbReference>
<proteinExistence type="predicted"/>